<evidence type="ECO:0000313" key="2">
    <source>
        <dbReference type="EMBL" id="AQQ10391.1"/>
    </source>
</evidence>
<evidence type="ECO:0000259" key="1">
    <source>
        <dbReference type="Pfam" id="PF01909"/>
    </source>
</evidence>
<evidence type="ECO:0000313" key="3">
    <source>
        <dbReference type="Proteomes" id="UP000188273"/>
    </source>
</evidence>
<dbReference type="Proteomes" id="UP000188273">
    <property type="component" value="Chromosome"/>
</dbReference>
<sequence length="107" mass="12215">MLDRRIIDSIKKYLRALSEAGIEADFAVLYGSQARGDSGKWSDIDLLVVSEEFDNNLTREKVNKLWHIAAFTDCRIEPLPCGREQWEMDDSNLIIEIARNEGMKVAV</sequence>
<protein>
    <submittedName>
        <fullName evidence="2">Putative nucleotidyltransferase</fullName>
    </submittedName>
</protein>
<keyword evidence="3" id="KW-1185">Reference proteome</keyword>
<dbReference type="CDD" id="cd05403">
    <property type="entry name" value="NT_KNTase_like"/>
    <property type="match status" value="1"/>
</dbReference>
<dbReference type="PANTHER" id="PTHR43449:SF1">
    <property type="entry name" value="POLYMERASE BETA NUCLEOTIDYLTRANSFERASE DOMAIN-CONTAINING PROTEIN"/>
    <property type="match status" value="1"/>
</dbReference>
<dbReference type="OrthoDB" id="165205at2"/>
<dbReference type="AlphaFoldDB" id="A0A1Q2HST3"/>
<name>A0A1Q2HST3_9BACT</name>
<dbReference type="Gene3D" id="3.30.460.10">
    <property type="entry name" value="Beta Polymerase, domain 2"/>
    <property type="match status" value="1"/>
</dbReference>
<gene>
    <name evidence="2" type="ORF">L21SP3_02223</name>
</gene>
<organism evidence="2 3">
    <name type="scientific">Sedimentisphaera cyanobacteriorum</name>
    <dbReference type="NCBI Taxonomy" id="1940790"/>
    <lineage>
        <taxon>Bacteria</taxon>
        <taxon>Pseudomonadati</taxon>
        <taxon>Planctomycetota</taxon>
        <taxon>Phycisphaerae</taxon>
        <taxon>Sedimentisphaerales</taxon>
        <taxon>Sedimentisphaeraceae</taxon>
        <taxon>Sedimentisphaera</taxon>
    </lineage>
</organism>
<dbReference type="InterPro" id="IPR043519">
    <property type="entry name" value="NT_sf"/>
</dbReference>
<proteinExistence type="predicted"/>
<dbReference type="Pfam" id="PF01909">
    <property type="entry name" value="NTP_transf_2"/>
    <property type="match status" value="1"/>
</dbReference>
<dbReference type="InterPro" id="IPR002934">
    <property type="entry name" value="Polymerase_NTP_transf_dom"/>
</dbReference>
<dbReference type="STRING" id="1940790.L21SP3_02223"/>
<dbReference type="GO" id="GO:0016779">
    <property type="term" value="F:nucleotidyltransferase activity"/>
    <property type="evidence" value="ECO:0007669"/>
    <property type="project" value="InterPro"/>
</dbReference>
<dbReference type="EMBL" id="CP019633">
    <property type="protein sequence ID" value="AQQ10391.1"/>
    <property type="molecule type" value="Genomic_DNA"/>
</dbReference>
<dbReference type="SUPFAM" id="SSF81301">
    <property type="entry name" value="Nucleotidyltransferase"/>
    <property type="match status" value="1"/>
</dbReference>
<keyword evidence="2" id="KW-0808">Transferase</keyword>
<reference evidence="3" key="1">
    <citation type="submission" date="2017-02" db="EMBL/GenBank/DDBJ databases">
        <title>Comparative genomics and description of representatives of a novel lineage of planctomycetes thriving in anoxic sediments.</title>
        <authorList>
            <person name="Spring S."/>
            <person name="Bunk B."/>
            <person name="Sproer C."/>
            <person name="Klenk H.-P."/>
        </authorList>
    </citation>
    <scope>NUCLEOTIDE SEQUENCE [LARGE SCALE GENOMIC DNA]</scope>
    <source>
        <strain evidence="3">L21-RPul-D3</strain>
    </source>
</reference>
<accession>A0A1Q2HST3</accession>
<feature type="domain" description="Polymerase nucleotidyl transferase" evidence="1">
    <location>
        <begin position="11"/>
        <end position="61"/>
    </location>
</feature>
<dbReference type="PANTHER" id="PTHR43449">
    <property type="entry name" value="NUCLEOTIDYLTRANSFERASE"/>
    <property type="match status" value="1"/>
</dbReference>
<dbReference type="RefSeq" id="WP_077541551.1">
    <property type="nucleotide sequence ID" value="NZ_CP019633.1"/>
</dbReference>
<dbReference type="KEGG" id="pbu:L21SP3_02223"/>